<dbReference type="InterPro" id="IPR036047">
    <property type="entry name" value="F-box-like_dom_sf"/>
</dbReference>
<dbReference type="STRING" id="930990.A0A067MU45"/>
<keyword evidence="3" id="KW-1185">Reference proteome</keyword>
<name>A0A067MU45_BOTB1</name>
<proteinExistence type="predicted"/>
<feature type="domain" description="F-box" evidence="1">
    <location>
        <begin position="77"/>
        <end position="130"/>
    </location>
</feature>
<dbReference type="Gene3D" id="1.20.1280.50">
    <property type="match status" value="1"/>
</dbReference>
<evidence type="ECO:0000313" key="3">
    <source>
        <dbReference type="Proteomes" id="UP000027195"/>
    </source>
</evidence>
<sequence>MVARPALEQTLSSESLFLIDGLVQSLRKSGAGIGGQDNSNSYAYIEAERVRFDLAVEVLLLEASRTRGKRNSFSPVNELPVEPLAQILIRALREISESKPLPLSSVVASHVCRRWRQISFSTPLLWTRFYPQLPAELALRAEGLPRDFLILSGSPWDCKAYESTMLDMRSLQVIFPTAQNEVDLSSYMSFPAPNLTSLQLSGPIYHHGTDYHYTDIQLPSSPFQGQHGSLEEVIIRCVLELKSSIFVGLRRLDIRGVPDCSGELYEDQLLSILTACPKLEELAIRDYGLAGAA</sequence>
<evidence type="ECO:0000313" key="2">
    <source>
        <dbReference type="EMBL" id="KDQ18225.1"/>
    </source>
</evidence>
<gene>
    <name evidence="2" type="ORF">BOTBODRAFT_53008</name>
</gene>
<dbReference type="Proteomes" id="UP000027195">
    <property type="component" value="Unassembled WGS sequence"/>
</dbReference>
<dbReference type="EMBL" id="KL198022">
    <property type="protein sequence ID" value="KDQ18225.1"/>
    <property type="molecule type" value="Genomic_DNA"/>
</dbReference>
<dbReference type="InterPro" id="IPR001810">
    <property type="entry name" value="F-box_dom"/>
</dbReference>
<organism evidence="2 3">
    <name type="scientific">Botryobasidium botryosum (strain FD-172 SS1)</name>
    <dbReference type="NCBI Taxonomy" id="930990"/>
    <lineage>
        <taxon>Eukaryota</taxon>
        <taxon>Fungi</taxon>
        <taxon>Dikarya</taxon>
        <taxon>Basidiomycota</taxon>
        <taxon>Agaricomycotina</taxon>
        <taxon>Agaricomycetes</taxon>
        <taxon>Cantharellales</taxon>
        <taxon>Botryobasidiaceae</taxon>
        <taxon>Botryobasidium</taxon>
    </lineage>
</organism>
<reference evidence="3" key="1">
    <citation type="journal article" date="2014" name="Proc. Natl. Acad. Sci. U.S.A.">
        <title>Extensive sampling of basidiomycete genomes demonstrates inadequacy of the white-rot/brown-rot paradigm for wood decay fungi.</title>
        <authorList>
            <person name="Riley R."/>
            <person name="Salamov A.A."/>
            <person name="Brown D.W."/>
            <person name="Nagy L.G."/>
            <person name="Floudas D."/>
            <person name="Held B.W."/>
            <person name="Levasseur A."/>
            <person name="Lombard V."/>
            <person name="Morin E."/>
            <person name="Otillar R."/>
            <person name="Lindquist E.A."/>
            <person name="Sun H."/>
            <person name="LaButti K.M."/>
            <person name="Schmutz J."/>
            <person name="Jabbour D."/>
            <person name="Luo H."/>
            <person name="Baker S.E."/>
            <person name="Pisabarro A.G."/>
            <person name="Walton J.D."/>
            <person name="Blanchette R.A."/>
            <person name="Henrissat B."/>
            <person name="Martin F."/>
            <person name="Cullen D."/>
            <person name="Hibbett D.S."/>
            <person name="Grigoriev I.V."/>
        </authorList>
    </citation>
    <scope>NUCLEOTIDE SEQUENCE [LARGE SCALE GENOMIC DNA]</scope>
    <source>
        <strain evidence="3">FD-172 SS1</strain>
    </source>
</reference>
<dbReference type="AlphaFoldDB" id="A0A067MU45"/>
<dbReference type="HOGENOM" id="CLU_082763_0_0_1"/>
<dbReference type="InParanoid" id="A0A067MU45"/>
<dbReference type="SUPFAM" id="SSF81383">
    <property type="entry name" value="F-box domain"/>
    <property type="match status" value="1"/>
</dbReference>
<accession>A0A067MU45</accession>
<dbReference type="Pfam" id="PF12937">
    <property type="entry name" value="F-box-like"/>
    <property type="match status" value="1"/>
</dbReference>
<protein>
    <recommendedName>
        <fullName evidence="1">F-box domain-containing protein</fullName>
    </recommendedName>
</protein>
<evidence type="ECO:0000259" key="1">
    <source>
        <dbReference type="Pfam" id="PF12937"/>
    </source>
</evidence>
<dbReference type="OrthoDB" id="3365698at2759"/>